<evidence type="ECO:0000256" key="2">
    <source>
        <dbReference type="ARBA" id="ARBA00012980"/>
    </source>
</evidence>
<organism evidence="13 14">
    <name type="scientific">Glycocaulis abyssi</name>
    <dbReference type="NCBI Taxonomy" id="1433403"/>
    <lineage>
        <taxon>Bacteria</taxon>
        <taxon>Pseudomonadati</taxon>
        <taxon>Pseudomonadota</taxon>
        <taxon>Alphaproteobacteria</taxon>
        <taxon>Maricaulales</taxon>
        <taxon>Maricaulaceae</taxon>
        <taxon>Glycocaulis</taxon>
    </lineage>
</organism>
<dbReference type="CDD" id="cd01672">
    <property type="entry name" value="TMPK"/>
    <property type="match status" value="1"/>
</dbReference>
<dbReference type="InterPro" id="IPR018095">
    <property type="entry name" value="Thymidylate_kin_CS"/>
</dbReference>
<comment type="caution">
    <text evidence="13">The sequence shown here is derived from an EMBL/GenBank/DDBJ whole genome shotgun (WGS) entry which is preliminary data.</text>
</comment>
<protein>
    <recommendedName>
        <fullName evidence="3 11">Thymidylate kinase</fullName>
        <ecNumber evidence="2 11">2.7.4.9</ecNumber>
    </recommendedName>
    <alternativeName>
        <fullName evidence="9 11">dTMP kinase</fullName>
    </alternativeName>
</protein>
<dbReference type="GO" id="GO:0004798">
    <property type="term" value="F:dTMP kinase activity"/>
    <property type="evidence" value="ECO:0007669"/>
    <property type="project" value="UniProtKB-EC"/>
</dbReference>
<dbReference type="HAMAP" id="MF_00165">
    <property type="entry name" value="Thymidylate_kinase"/>
    <property type="match status" value="1"/>
</dbReference>
<evidence type="ECO:0000256" key="3">
    <source>
        <dbReference type="ARBA" id="ARBA00017144"/>
    </source>
</evidence>
<reference evidence="14" key="1">
    <citation type="journal article" date="2019" name="Int. J. Syst. Evol. Microbiol.">
        <title>The Global Catalogue of Microorganisms (GCM) 10K type strain sequencing project: providing services to taxonomists for standard genome sequencing and annotation.</title>
        <authorList>
            <consortium name="The Broad Institute Genomics Platform"/>
            <consortium name="The Broad Institute Genome Sequencing Center for Infectious Disease"/>
            <person name="Wu L."/>
            <person name="Ma J."/>
        </authorList>
    </citation>
    <scope>NUCLEOTIDE SEQUENCE [LARGE SCALE GENOMIC DNA]</scope>
    <source>
        <strain evidence="14">CCUG 62981</strain>
    </source>
</reference>
<evidence type="ECO:0000259" key="12">
    <source>
        <dbReference type="Pfam" id="PF02223"/>
    </source>
</evidence>
<keyword evidence="7 11" id="KW-0418">Kinase</keyword>
<evidence type="ECO:0000256" key="7">
    <source>
        <dbReference type="ARBA" id="ARBA00022777"/>
    </source>
</evidence>
<dbReference type="PANTHER" id="PTHR10344">
    <property type="entry name" value="THYMIDYLATE KINASE"/>
    <property type="match status" value="1"/>
</dbReference>
<feature type="domain" description="Thymidylate kinase-like" evidence="12">
    <location>
        <begin position="9"/>
        <end position="195"/>
    </location>
</feature>
<evidence type="ECO:0000256" key="11">
    <source>
        <dbReference type="HAMAP-Rule" id="MF_00165"/>
    </source>
</evidence>
<keyword evidence="14" id="KW-1185">Reference proteome</keyword>
<comment type="function">
    <text evidence="11">Phosphorylation of dTMP to form dTDP in both de novo and salvage pathways of dTTP synthesis.</text>
</comment>
<dbReference type="PROSITE" id="PS01331">
    <property type="entry name" value="THYMIDYLATE_KINASE"/>
    <property type="match status" value="1"/>
</dbReference>
<evidence type="ECO:0000256" key="5">
    <source>
        <dbReference type="ARBA" id="ARBA00022727"/>
    </source>
</evidence>
<dbReference type="InterPro" id="IPR018094">
    <property type="entry name" value="Thymidylate_kinase"/>
</dbReference>
<evidence type="ECO:0000256" key="1">
    <source>
        <dbReference type="ARBA" id="ARBA00009776"/>
    </source>
</evidence>
<comment type="catalytic activity">
    <reaction evidence="10 11">
        <text>dTMP + ATP = dTDP + ADP</text>
        <dbReference type="Rhea" id="RHEA:13517"/>
        <dbReference type="ChEBI" id="CHEBI:30616"/>
        <dbReference type="ChEBI" id="CHEBI:58369"/>
        <dbReference type="ChEBI" id="CHEBI:63528"/>
        <dbReference type="ChEBI" id="CHEBI:456216"/>
        <dbReference type="EC" id="2.7.4.9"/>
    </reaction>
</comment>
<comment type="similarity">
    <text evidence="1 11">Belongs to the thymidylate kinase family.</text>
</comment>
<evidence type="ECO:0000256" key="8">
    <source>
        <dbReference type="ARBA" id="ARBA00022840"/>
    </source>
</evidence>
<dbReference type="NCBIfam" id="TIGR00041">
    <property type="entry name" value="DTMP_kinase"/>
    <property type="match status" value="1"/>
</dbReference>
<dbReference type="Gene3D" id="3.40.50.300">
    <property type="entry name" value="P-loop containing nucleotide triphosphate hydrolases"/>
    <property type="match status" value="1"/>
</dbReference>
<dbReference type="Proteomes" id="UP001596024">
    <property type="component" value="Unassembled WGS sequence"/>
</dbReference>
<dbReference type="Pfam" id="PF02223">
    <property type="entry name" value="Thymidylate_kin"/>
    <property type="match status" value="1"/>
</dbReference>
<evidence type="ECO:0000313" key="14">
    <source>
        <dbReference type="Proteomes" id="UP001596024"/>
    </source>
</evidence>
<dbReference type="InterPro" id="IPR027417">
    <property type="entry name" value="P-loop_NTPase"/>
</dbReference>
<dbReference type="RefSeq" id="WP_371394518.1">
    <property type="nucleotide sequence ID" value="NZ_CP163421.1"/>
</dbReference>
<dbReference type="PANTHER" id="PTHR10344:SF4">
    <property type="entry name" value="UMP-CMP KINASE 2, MITOCHONDRIAL"/>
    <property type="match status" value="1"/>
</dbReference>
<accession>A0ABV9NA64</accession>
<sequence length="211" mass="22864">MARGRFITLEGGEGAGKSTLAAGLEETLGQRSISVERTREPGGTPGAEEIRKLLVEGAGDRWTATSEALLFFAARHDHVERRIKPALDAGRWVICDRFFDSTTAYQGAAGGLDRETLTQLRRLTLGDFTPDLTLILDLDPEAGLVRAGSRGGGEQRFEGKGLTFHQRLRQGFLDIARAEPERCVVLDAAQPPDGVLASALAGIEQRLGWPR</sequence>
<dbReference type="EC" id="2.7.4.9" evidence="2 11"/>
<keyword evidence="8 11" id="KW-0067">ATP-binding</keyword>
<keyword evidence="4 11" id="KW-0808">Transferase</keyword>
<keyword evidence="6 11" id="KW-0547">Nucleotide-binding</keyword>
<evidence type="ECO:0000256" key="6">
    <source>
        <dbReference type="ARBA" id="ARBA00022741"/>
    </source>
</evidence>
<evidence type="ECO:0000256" key="10">
    <source>
        <dbReference type="ARBA" id="ARBA00048743"/>
    </source>
</evidence>
<evidence type="ECO:0000256" key="9">
    <source>
        <dbReference type="ARBA" id="ARBA00029962"/>
    </source>
</evidence>
<feature type="binding site" evidence="11">
    <location>
        <begin position="11"/>
        <end position="18"/>
    </location>
    <ligand>
        <name>ATP</name>
        <dbReference type="ChEBI" id="CHEBI:30616"/>
    </ligand>
</feature>
<proteinExistence type="inferred from homology"/>
<dbReference type="SUPFAM" id="SSF52540">
    <property type="entry name" value="P-loop containing nucleoside triphosphate hydrolases"/>
    <property type="match status" value="1"/>
</dbReference>
<gene>
    <name evidence="11 13" type="primary">tmk</name>
    <name evidence="13" type="ORF">ACFPB0_00865</name>
</gene>
<keyword evidence="5 11" id="KW-0545">Nucleotide biosynthesis</keyword>
<evidence type="ECO:0000256" key="4">
    <source>
        <dbReference type="ARBA" id="ARBA00022679"/>
    </source>
</evidence>
<name>A0ABV9NA64_9PROT</name>
<dbReference type="EMBL" id="JBHSGQ010000001">
    <property type="protein sequence ID" value="MFC4723830.1"/>
    <property type="molecule type" value="Genomic_DNA"/>
</dbReference>
<evidence type="ECO:0000313" key="13">
    <source>
        <dbReference type="EMBL" id="MFC4723830.1"/>
    </source>
</evidence>
<dbReference type="InterPro" id="IPR039430">
    <property type="entry name" value="Thymidylate_kin-like_dom"/>
</dbReference>